<feature type="compositionally biased region" description="Basic and acidic residues" evidence="9">
    <location>
        <begin position="883"/>
        <end position="897"/>
    </location>
</feature>
<protein>
    <recommendedName>
        <fullName evidence="10">Kinesin motor domain-containing protein</fullName>
    </recommendedName>
</protein>
<feature type="region of interest" description="Disordered" evidence="9">
    <location>
        <begin position="682"/>
        <end position="707"/>
    </location>
</feature>
<dbReference type="GO" id="GO:0090307">
    <property type="term" value="P:mitotic spindle assembly"/>
    <property type="evidence" value="ECO:0007669"/>
    <property type="project" value="TreeGrafter"/>
</dbReference>
<comment type="similarity">
    <text evidence="7">Belongs to the TRAFAC class myosin-kinesin ATPase superfamily. Kinesin family.</text>
</comment>
<keyword evidence="6" id="KW-0206">Cytoskeleton</keyword>
<organism evidence="11 12">
    <name type="scientific">Allacma fusca</name>
    <dbReference type="NCBI Taxonomy" id="39272"/>
    <lineage>
        <taxon>Eukaryota</taxon>
        <taxon>Metazoa</taxon>
        <taxon>Ecdysozoa</taxon>
        <taxon>Arthropoda</taxon>
        <taxon>Hexapoda</taxon>
        <taxon>Collembola</taxon>
        <taxon>Symphypleona</taxon>
        <taxon>Sminthuridae</taxon>
        <taxon>Allacma</taxon>
    </lineage>
</organism>
<feature type="domain" description="Kinesin motor" evidence="10">
    <location>
        <begin position="111"/>
        <end position="541"/>
    </location>
</feature>
<feature type="coiled-coil region" evidence="8">
    <location>
        <begin position="605"/>
        <end position="665"/>
    </location>
</feature>
<dbReference type="OrthoDB" id="123929at2759"/>
<dbReference type="AlphaFoldDB" id="A0A8J2K517"/>
<evidence type="ECO:0000256" key="1">
    <source>
        <dbReference type="ARBA" id="ARBA00004186"/>
    </source>
</evidence>
<dbReference type="PROSITE" id="PS50067">
    <property type="entry name" value="KINESIN_MOTOR_2"/>
    <property type="match status" value="1"/>
</dbReference>
<dbReference type="GO" id="GO:0005876">
    <property type="term" value="C:spindle microtubule"/>
    <property type="evidence" value="ECO:0007669"/>
    <property type="project" value="TreeGrafter"/>
</dbReference>
<feature type="region of interest" description="Disordered" evidence="9">
    <location>
        <begin position="883"/>
        <end position="906"/>
    </location>
</feature>
<evidence type="ECO:0000256" key="4">
    <source>
        <dbReference type="ARBA" id="ARBA00023054"/>
    </source>
</evidence>
<dbReference type="GO" id="GO:0008574">
    <property type="term" value="F:plus-end-directed microtubule motor activity"/>
    <property type="evidence" value="ECO:0007669"/>
    <property type="project" value="TreeGrafter"/>
</dbReference>
<evidence type="ECO:0000256" key="3">
    <source>
        <dbReference type="ARBA" id="ARBA00022553"/>
    </source>
</evidence>
<keyword evidence="5 7" id="KW-0505">Motor protein</keyword>
<dbReference type="GO" id="GO:0051231">
    <property type="term" value="P:spindle elongation"/>
    <property type="evidence" value="ECO:0007669"/>
    <property type="project" value="TreeGrafter"/>
</dbReference>
<dbReference type="GO" id="GO:0007018">
    <property type="term" value="P:microtubule-based movement"/>
    <property type="evidence" value="ECO:0007669"/>
    <property type="project" value="InterPro"/>
</dbReference>
<feature type="binding site" evidence="7">
    <location>
        <begin position="202"/>
        <end position="209"/>
    </location>
    <ligand>
        <name>ATP</name>
        <dbReference type="ChEBI" id="CHEBI:30616"/>
    </ligand>
</feature>
<comment type="caution">
    <text evidence="11">The sequence shown here is derived from an EMBL/GenBank/DDBJ whole genome shotgun (WGS) entry which is preliminary data.</text>
</comment>
<dbReference type="GO" id="GO:0005634">
    <property type="term" value="C:nucleus"/>
    <property type="evidence" value="ECO:0007669"/>
    <property type="project" value="TreeGrafter"/>
</dbReference>
<evidence type="ECO:0000256" key="7">
    <source>
        <dbReference type="PROSITE-ProRule" id="PRU00283"/>
    </source>
</evidence>
<dbReference type="Pfam" id="PF00225">
    <property type="entry name" value="Kinesin"/>
    <property type="match status" value="1"/>
</dbReference>
<feature type="coiled-coil region" evidence="8">
    <location>
        <begin position="727"/>
        <end position="833"/>
    </location>
</feature>
<dbReference type="InterPro" id="IPR001752">
    <property type="entry name" value="Kinesin_motor_dom"/>
</dbReference>
<dbReference type="Proteomes" id="UP000708208">
    <property type="component" value="Unassembled WGS sequence"/>
</dbReference>
<dbReference type="PANTHER" id="PTHR47970:SF29">
    <property type="entry name" value="KINESIN FAMILY MEMBER 20B"/>
    <property type="match status" value="1"/>
</dbReference>
<evidence type="ECO:0000256" key="9">
    <source>
        <dbReference type="SAM" id="MobiDB-lite"/>
    </source>
</evidence>
<dbReference type="GO" id="GO:0008017">
    <property type="term" value="F:microtubule binding"/>
    <property type="evidence" value="ECO:0007669"/>
    <property type="project" value="InterPro"/>
</dbReference>
<dbReference type="PANTHER" id="PTHR47970">
    <property type="entry name" value="KINESIN-LIKE PROTEIN KIF11"/>
    <property type="match status" value="1"/>
</dbReference>
<name>A0A8J2K517_9HEXA</name>
<keyword evidence="12" id="KW-1185">Reference proteome</keyword>
<keyword evidence="3" id="KW-0597">Phosphoprotein</keyword>
<evidence type="ECO:0000256" key="2">
    <source>
        <dbReference type="ARBA" id="ARBA00022490"/>
    </source>
</evidence>
<evidence type="ECO:0000259" key="10">
    <source>
        <dbReference type="PROSITE" id="PS50067"/>
    </source>
</evidence>
<evidence type="ECO:0000256" key="6">
    <source>
        <dbReference type="ARBA" id="ARBA00023212"/>
    </source>
</evidence>
<keyword evidence="2" id="KW-0963">Cytoplasm</keyword>
<evidence type="ECO:0000313" key="12">
    <source>
        <dbReference type="Proteomes" id="UP000708208"/>
    </source>
</evidence>
<evidence type="ECO:0000256" key="8">
    <source>
        <dbReference type="SAM" id="Coils"/>
    </source>
</evidence>
<keyword evidence="4 8" id="KW-0175">Coiled coil</keyword>
<comment type="subcellular location">
    <subcellularLocation>
        <location evidence="1">Cytoplasm</location>
        <location evidence="1">Cytoskeleton</location>
        <location evidence="1">Spindle</location>
    </subcellularLocation>
</comment>
<dbReference type="GO" id="GO:0005524">
    <property type="term" value="F:ATP binding"/>
    <property type="evidence" value="ECO:0007669"/>
    <property type="project" value="UniProtKB-UniRule"/>
</dbReference>
<dbReference type="EMBL" id="CAJVCH010178313">
    <property type="protein sequence ID" value="CAG7729427.1"/>
    <property type="molecule type" value="Genomic_DNA"/>
</dbReference>
<gene>
    <name evidence="11" type="ORF">AFUS01_LOCUS18142</name>
</gene>
<sequence length="906" mass="103187">MSIDPKMSSSTVKCSKTAPAVMKNCQSDSDNAENEDPCASTVRTMEYVPMRKLSLEDDDPTFDEYNLRPSFANFDDNSYHQPQLTTDIVRNMGAEFAFMERDNTIGPDEEKIRTYLRIRPSSKHVKAEPFLSNLYTIEGPGVLKINGNPMLRRNNPYADETKFTFTRVMGPDCSQSTVFEECVQPIVESFFSGDSCLIFSYGATNSGKTFTMQGYGTQFGIVPRTLDHIFNFLEDKLYTGGNIKPNLFNGFHSLSEMETKNLDDVKQRVLKEVKPKSAEMNSFRASFRASASNSALSSSSGILGDKILNINSVPQSSSHNQYPPNVELYAVWVSFAEIYNERVYDLFENVTRGKRRKELKLLTDKEGRVYIKDLTELCANSAEEAYQLFVAGKNNLQFAVTQANSNSSRSHSFFNIRMIAVGIADKVAYPKRVFQMSFCDLAGIERISQTGNVGARLKESNNINQSLFVLLKCIRAMRAKQQQRKHAGDVLPFRESKLARLFQGFLTSATHTCMIVNINPEPDMFETSLHVLQNSAIASEIITYRRVEPPVNDTKFGRRVRDSIGYSNQIKETLNLTETFNETLYEDDDEDFAAATVVAKSKIPAESMSDKISRLEIENASLRNELNTVGERIRKEMLQSFAEIQQRYEEEQREIARELDMAQNHLSDRRMSLAVKVSRSCKEDKQVGTSPMRLDQPQFDHSISGTCTPPNKSFNFKTEWKKSVQEALDLQTKIENLTDRCQSLQNSLQDTIQTIAKLETEKVENDSVHAKIVADLRHLLELKEEEMVRVKQDDPTKMNDENLAQIQKLSGELKKVNETVAQNERDLEEALITCMNYHNKLEEANGKITTMSLDLNKLHQKNVELVEDNELMHFHVEDLNKRLEESQKTNNHYEGRQTRSGKRGYH</sequence>
<dbReference type="InterPro" id="IPR047149">
    <property type="entry name" value="KIF11-like"/>
</dbReference>
<keyword evidence="7" id="KW-0067">ATP-binding</keyword>
<keyword evidence="7" id="KW-0547">Nucleotide-binding</keyword>
<dbReference type="GO" id="GO:0072686">
    <property type="term" value="C:mitotic spindle"/>
    <property type="evidence" value="ECO:0007669"/>
    <property type="project" value="TreeGrafter"/>
</dbReference>
<proteinExistence type="inferred from homology"/>
<dbReference type="SMART" id="SM00129">
    <property type="entry name" value="KISc"/>
    <property type="match status" value="1"/>
</dbReference>
<evidence type="ECO:0000313" key="11">
    <source>
        <dbReference type="EMBL" id="CAG7729427.1"/>
    </source>
</evidence>
<accession>A0A8J2K517</accession>
<evidence type="ECO:0000256" key="5">
    <source>
        <dbReference type="ARBA" id="ARBA00023175"/>
    </source>
</evidence>
<reference evidence="11" key="1">
    <citation type="submission" date="2021-06" db="EMBL/GenBank/DDBJ databases">
        <authorList>
            <person name="Hodson N. C."/>
            <person name="Mongue J. A."/>
            <person name="Jaron S. K."/>
        </authorList>
    </citation>
    <scope>NUCLEOTIDE SEQUENCE</scope>
</reference>